<evidence type="ECO:0000313" key="2">
    <source>
        <dbReference type="Proteomes" id="UP001428341"/>
    </source>
</evidence>
<keyword evidence="2" id="KW-1185">Reference proteome</keyword>
<organism evidence="1 2">
    <name type="scientific">Citrus x changshan-huyou</name>
    <dbReference type="NCBI Taxonomy" id="2935761"/>
    <lineage>
        <taxon>Eukaryota</taxon>
        <taxon>Viridiplantae</taxon>
        <taxon>Streptophyta</taxon>
        <taxon>Embryophyta</taxon>
        <taxon>Tracheophyta</taxon>
        <taxon>Spermatophyta</taxon>
        <taxon>Magnoliopsida</taxon>
        <taxon>eudicotyledons</taxon>
        <taxon>Gunneridae</taxon>
        <taxon>Pentapetalae</taxon>
        <taxon>rosids</taxon>
        <taxon>malvids</taxon>
        <taxon>Sapindales</taxon>
        <taxon>Rutaceae</taxon>
        <taxon>Aurantioideae</taxon>
        <taxon>Citrus</taxon>
    </lineage>
</organism>
<sequence length="59" mass="6448">MKKVKETSVGGDIAMEPTATKEIIFGYGAHALVTGDFRYISVATWPSEKCRKVAPLLFS</sequence>
<name>A0AAP0QU16_9ROSI</name>
<dbReference type="EMBL" id="JBCGBO010000002">
    <property type="protein sequence ID" value="KAK9223375.1"/>
    <property type="molecule type" value="Genomic_DNA"/>
</dbReference>
<evidence type="ECO:0000313" key="1">
    <source>
        <dbReference type="EMBL" id="KAK9223375.1"/>
    </source>
</evidence>
<gene>
    <name evidence="1" type="ORF">WN944_011817</name>
</gene>
<comment type="caution">
    <text evidence="1">The sequence shown here is derived from an EMBL/GenBank/DDBJ whole genome shotgun (WGS) entry which is preliminary data.</text>
</comment>
<proteinExistence type="predicted"/>
<accession>A0AAP0QU16</accession>
<dbReference type="Proteomes" id="UP001428341">
    <property type="component" value="Unassembled WGS sequence"/>
</dbReference>
<protein>
    <submittedName>
        <fullName evidence="1">Uncharacterized protein</fullName>
    </submittedName>
</protein>
<dbReference type="AlphaFoldDB" id="A0AAP0QU16"/>
<reference evidence="1 2" key="1">
    <citation type="submission" date="2024-05" db="EMBL/GenBank/DDBJ databases">
        <title>Haplotype-resolved chromosome-level genome assembly of Huyou (Citrus changshanensis).</title>
        <authorList>
            <person name="Miao C."/>
            <person name="Chen W."/>
            <person name="Wu Y."/>
            <person name="Wang L."/>
            <person name="Zhao S."/>
            <person name="Grierson D."/>
            <person name="Xu C."/>
            <person name="Chen K."/>
        </authorList>
    </citation>
    <scope>NUCLEOTIDE SEQUENCE [LARGE SCALE GENOMIC DNA]</scope>
    <source>
        <strain evidence="1">01-14</strain>
        <tissue evidence="1">Leaf</tissue>
    </source>
</reference>